<dbReference type="Pfam" id="PF25037">
    <property type="entry name" value="VPS13_C"/>
    <property type="match status" value="1"/>
</dbReference>
<evidence type="ECO:0000256" key="3">
    <source>
        <dbReference type="ARBA" id="ARBA00023055"/>
    </source>
</evidence>
<dbReference type="RefSeq" id="XP_002675414.1">
    <property type="nucleotide sequence ID" value="XM_002675368.1"/>
</dbReference>
<dbReference type="Pfam" id="PF25033">
    <property type="entry name" value="VPS13_M"/>
    <property type="match status" value="1"/>
</dbReference>
<organism evidence="6">
    <name type="scientific">Naegleria gruberi</name>
    <name type="common">Amoeba</name>
    <dbReference type="NCBI Taxonomy" id="5762"/>
    <lineage>
        <taxon>Eukaryota</taxon>
        <taxon>Discoba</taxon>
        <taxon>Heterolobosea</taxon>
        <taxon>Tetramitia</taxon>
        <taxon>Eutetramitia</taxon>
        <taxon>Vahlkampfiidae</taxon>
        <taxon>Naegleria</taxon>
    </lineage>
</organism>
<accession>D2VKE0</accession>
<dbReference type="Pfam" id="PF25036">
    <property type="entry name" value="VPS13_VAB"/>
    <property type="match status" value="1"/>
</dbReference>
<keyword evidence="2" id="KW-0813">Transport</keyword>
<protein>
    <recommendedName>
        <fullName evidence="4">PH domain-containing protein</fullName>
    </recommendedName>
</protein>
<dbReference type="InterPro" id="IPR009543">
    <property type="entry name" value="VPS13_VAB"/>
</dbReference>
<dbReference type="EMBL" id="GG738878">
    <property type="protein sequence ID" value="EFC42670.1"/>
    <property type="molecule type" value="Genomic_DNA"/>
</dbReference>
<reference evidence="5 6" key="1">
    <citation type="journal article" date="2010" name="Cell">
        <title>The genome of Naegleria gruberi illuminates early eukaryotic versatility.</title>
        <authorList>
            <person name="Fritz-Laylin L.K."/>
            <person name="Prochnik S.E."/>
            <person name="Ginger M.L."/>
            <person name="Dacks J.B."/>
            <person name="Carpenter M.L."/>
            <person name="Field M.C."/>
            <person name="Kuo A."/>
            <person name="Paredez A."/>
            <person name="Chapman J."/>
            <person name="Pham J."/>
            <person name="Shu S."/>
            <person name="Neupane R."/>
            <person name="Cipriano M."/>
            <person name="Mancuso J."/>
            <person name="Tu H."/>
            <person name="Salamov A."/>
            <person name="Lindquist E."/>
            <person name="Shapiro H."/>
            <person name="Lucas S."/>
            <person name="Grigoriev I.V."/>
            <person name="Cande W.Z."/>
            <person name="Fulton C."/>
            <person name="Rokhsar D.S."/>
            <person name="Dawson S.C."/>
        </authorList>
    </citation>
    <scope>NUCLEOTIDE SEQUENCE [LARGE SCALE GENOMIC DNA]</scope>
    <source>
        <strain evidence="5 6">NEG-M</strain>
    </source>
</reference>
<dbReference type="GO" id="GO:0006623">
    <property type="term" value="P:protein targeting to vacuole"/>
    <property type="evidence" value="ECO:0007669"/>
    <property type="project" value="TreeGrafter"/>
</dbReference>
<dbReference type="InterPro" id="IPR056747">
    <property type="entry name" value="VPS13-like_M"/>
</dbReference>
<dbReference type="InterPro" id="IPR001849">
    <property type="entry name" value="PH_domain"/>
</dbReference>
<dbReference type="STRING" id="5762.D2VKE0"/>
<dbReference type="Pfam" id="PF12624">
    <property type="entry name" value="VPS13_N"/>
    <property type="match status" value="1"/>
</dbReference>
<keyword evidence="3" id="KW-0445">Lipid transport</keyword>
<evidence type="ECO:0000259" key="4">
    <source>
        <dbReference type="PROSITE" id="PS50003"/>
    </source>
</evidence>
<dbReference type="InterPro" id="IPR026847">
    <property type="entry name" value="VPS13"/>
</dbReference>
<dbReference type="PANTHER" id="PTHR16166:SF93">
    <property type="entry name" value="INTERMEMBRANE LIPID TRANSFER PROTEIN VPS13"/>
    <property type="match status" value="1"/>
</dbReference>
<evidence type="ECO:0000256" key="2">
    <source>
        <dbReference type="ARBA" id="ARBA00022448"/>
    </source>
</evidence>
<dbReference type="FunCoup" id="D2VKE0">
    <property type="interactions" value="281"/>
</dbReference>
<dbReference type="GO" id="GO:0006869">
    <property type="term" value="P:lipid transport"/>
    <property type="evidence" value="ECO:0007669"/>
    <property type="project" value="UniProtKB-KW"/>
</dbReference>
<name>D2VKE0_NAEGR</name>
<dbReference type="InterPro" id="IPR056748">
    <property type="entry name" value="VPS13-like_C"/>
</dbReference>
<evidence type="ECO:0000313" key="5">
    <source>
        <dbReference type="EMBL" id="EFC42670.1"/>
    </source>
</evidence>
<gene>
    <name evidence="5" type="ORF">NAEGRDRAFT_80298</name>
</gene>
<dbReference type="VEuPathDB" id="AmoebaDB:NAEGRDRAFT_80298"/>
<dbReference type="InterPro" id="IPR026854">
    <property type="entry name" value="VPS13_N"/>
</dbReference>
<proteinExistence type="inferred from homology"/>
<dbReference type="OMA" id="RHHIGAQ"/>
<dbReference type="Proteomes" id="UP000006671">
    <property type="component" value="Unassembled WGS sequence"/>
</dbReference>
<dbReference type="OrthoDB" id="428159at2759"/>
<dbReference type="PANTHER" id="PTHR16166">
    <property type="entry name" value="VACUOLAR PROTEIN SORTING-ASSOCIATED PROTEIN VPS13"/>
    <property type="match status" value="1"/>
</dbReference>
<dbReference type="GeneID" id="8852017"/>
<keyword evidence="6" id="KW-1185">Reference proteome</keyword>
<dbReference type="eggNOG" id="KOG1809">
    <property type="taxonomic scope" value="Eukaryota"/>
</dbReference>
<comment type="similarity">
    <text evidence="1">Belongs to the VPS13 family.</text>
</comment>
<evidence type="ECO:0000256" key="1">
    <source>
        <dbReference type="ARBA" id="ARBA00006545"/>
    </source>
</evidence>
<evidence type="ECO:0000313" key="6">
    <source>
        <dbReference type="Proteomes" id="UP000006671"/>
    </source>
</evidence>
<dbReference type="KEGG" id="ngr:NAEGRDRAFT_80298"/>
<feature type="domain" description="PH" evidence="4">
    <location>
        <begin position="774"/>
        <end position="872"/>
    </location>
</feature>
<dbReference type="GO" id="GO:0045053">
    <property type="term" value="P:protein retention in Golgi apparatus"/>
    <property type="evidence" value="ECO:0007669"/>
    <property type="project" value="TreeGrafter"/>
</dbReference>
<dbReference type="PROSITE" id="PS50003">
    <property type="entry name" value="PH_DOMAIN"/>
    <property type="match status" value="1"/>
</dbReference>
<sequence length="3131" mass="359155">MIENIVSSLLVPYLQQYVDNFDRKNLNIAVLKGVASLNDIKLKEYALDNISDSIPFYISFSHISLLEFDVPYTSLNAKSVVCRLKDVYIVLRPKMRRPFVEEEEKQRQRDLKKHVLDQFEKQEAAKAEKAAASTGDEKTEEGFFDKLIETVLNNLKIKIENIHIRYQDDNNCVGGFYLESMEVNSTNENFETKFQKNLGELTYKLLTMSKLAIYLNPWTEKEDFVNTCIEKKVCDRDIIQSIIKANDRVYLLEPVDGFLKLTMQKLSASGIDFTRPVFNFDFHFVHDIQMCLSQNQYNSIFKIVEYITNYSIQSQYRHFRPEKFDPISYWKYALKCVNFQRQMDKKKQHYENILSLHCKEYVKLYKTHVKVPWVTKQKLSPDEEKRLAELEDQRTLQEVLFFRKCAHKEINQEAKNFEEHKKKSSWFSKDKLQAKAIELSDKVKEELYKSIGYEEKPVEIPDDYVKVRVHVDLAKVAFRVYHERNDLLELEVDRFVSDIQILPHKAFKVCSSMGNLTLFDRFKQTLYPEIITKSKRYNETSSNLLSLYIEKRSTLEKKNEESDIYLTVALNQIDIVVNFEFFQRILSFLYFDNVNIKRLEKEAKRHIKKVSKLAKKEIKEVLMQDDTTVDLTFDIKAPQIIIPWNPTDPDSRFLLLDFGLLKLRKDTSIASREKFDINLENMEIVVPKDINAIGYLTDQQQITTYDVILEKTSLAASAIKHKEETVEEKVQLLLDIPKINFILSKESMLAVSKLTQLVAEFKQNPTGTKEKINDLKIMGTLQVNHEDNEFVPYFVEVSSTKKIFIYTEDTRLLHVIIHLNKHTKVHKSDTIENTFILELPQKKGYQTKFIQFKCSSLDETENWITTLRMFIYSFDTSFFIDDITDILKEASFSDDEDDEEEEKQGVLIAIRFKLNSFILTLSHQSFNLASIHFSHLNAYFRQYHNLDTNIQLFLHSMNVKSEILQDREFYIIKSIEDENNPEEHLVNVSFTRSTDPTSLIYDPSSQMLLKIEFKSLQCFVEPSILSTFIDYGYDLQDIIDQISAFNKINYYSYVPDEDEVDAGQQFSEIAKMLLDGNQESCKLLTTSITAGESNVFILSNGITIAQLLINAGTTISCLIDLDSVAISGSLRNIQLLDLSEPTSLYKEILGLYDQTKGSVVTLNYKYVFSSASASELFAEKEGDRDLIQRGAINYRQFLSMDTSAIKYVHIQRFYHKAQNYISGPLLNALKRESTRNKLAEVGLKGKDIISKRIINNQIKLNIKITSPVVIFPSNFQSKDHFLAHLGNLVVENFLEGNSDTPIDHVSVLLNDIMLEFISDASNDHEKIVSDIFIKVDVKKPIITPFTKTKDNNEFDITKEVVFVDFSEINFNLTHRQYQIIFDFINGNIRDGMRDVNEERKFYKSIGTLVTRRKKKDLLLKRVSSEKTIEKFSSNIIITDVYVTAPNISLLILKSNGSNFAKLSVSNFQLNNKIDINDCIHMNMTLGSIIASDMRQDTTNVFSNFIEFSDPNGCFSMIYENDKTNLVETVNLKLSNPKLVIIPELLLDFRHFFSDTKYFQNDRLAELLMVGTNIDDISQYEVVLEENNKLLKPSSSSLLLKGDFGTPQLVIPEASSDVNSRLLVLKFSSSIDFKSTEGGLSEKGIFKISGLSILVEHGNRTLPLVDSTDVDIDIMRISSQEDKEERIIKVLLLRGGNTRLSYFDVKMFYNIAQQFKRQMEKPSILVEEDITQIIEQCALAEAKPKSIIAKDFKEMISDELLPKMLVNKIIVDLKSISILVVDDLSGFDIPIVKLQLGGFKLNSLIKSLGPQDNHISAYLEFLAYGDCYNFKNAEWEPIIEKNKIPIHCVYQNQKESPNHIVQIECEDVINLNITYSALETVVSTAKAWIKELEQDTVKQKELAVTFEPFNIINKSGLKASFKITNEVTALEQDQEIHFSFPPSYSDRNQYLDLNIEGTIIKVLANKDGIHGYSILVSNKEFGQLEHHVFIEIKDKNKRKTIIVHSGCKIRNKTDRVWQLGCFIGEQVVSLGVLSPFKSIYLPTNLVVENATLTLRPCKDLNSEHSEYKWSRNDPLLYSISTLRKSHAKTIITQNKHATNKKDHFYCILNSKSSHNKMTKINIIPPLAIQNVLQEDLQFALFGSSTKDENIKIAKYNGFIKKGDTHFVYKIDMQKPKLWIQTIIQGWQTKDINLIYSNSSTEQEDISLNFSNFYTTGRILNLKYDVTSTSNTYLKIVVHCPYLIMNYTDFSIEVEDSSKENCLLGCKTTVNNKESLMFNYTDEKSLIFSKKVVLKTSDGFSSPPFSIDSVGASSEVVLQHASDKSKVPLKLGTFVTLANEKYERTKVVIITPRYLLVNGLYSKDNKSLEIEAKQFGDETHIYSIQQTKPCHFYWTMNAEEMETIKVDNPLLMHFYRKKTPMICVRLKTGDVLSEWSTPFTIDTLGEIPLIVNGNFITAKITETNGCVHVHFTRAALPPYFIVNKTTHSISVSQVYTGEYISISPNQTIPYTAPDIKSKHSIHVTLADKYKLGAIDIDKVKKSKIITISQLKKKVLIRLTTYRGYTRVISILEKFSEQEVLPEIENEEEESQTDLIQSFVFLKGIGISIINHLQKELLYMLAESLSFNFNVTDKNKQFLEFKMNRLSIDNQMENCTFPILLTNANKLGLRDFLHFSMIIDTKEKDFDYIPYLSLLMQEAKLSVDFRFAHEVFEMVKSLKGKKVNNEKQIVDLSFVFNEISTESDSDLSILLRTLGARLSMNVDEAPIRLNALILNHPPLTSRFQLMENVKSHYTRYAIQEMFAILGSFDILGNPIGLFNDIDKGVYDLFYEPMEGITKSPKDFTLGLAKGTTSFFKHSIHGTFNTASKVTESISNGISLLTMDEDYQVKRKEANHLSKRPKHIGEGILSGAQSLSLGLFEAGTGIFTKPIEGASKEGVSGFFKGIGKGIIGIPVKPVTGVLDFVYKTSEGLKNTTQYFDRDANVTRKRFPRYVGADKKLNPYDQNLAFGNYVYNLIRKDPSFGETTYVKHFFTNTPAIILVGDKHLFKVECTEGDKVYSVGNPPPTEVIMENIKIVWSYDSKSIFQVKPGEKESVVIRVVSSGSWFSFGNQYEDIVLNVDSTHELISVLHKMNK</sequence>
<dbReference type="InParanoid" id="D2VKE0"/>